<evidence type="ECO:0000259" key="5">
    <source>
        <dbReference type="PROSITE" id="PS50835"/>
    </source>
</evidence>
<feature type="compositionally biased region" description="Acidic residues" evidence="3">
    <location>
        <begin position="529"/>
        <end position="542"/>
    </location>
</feature>
<organism evidence="7 8">
    <name type="scientific">Priapulus caudatus</name>
    <name type="common">Priapulid worm</name>
    <dbReference type="NCBI Taxonomy" id="37621"/>
    <lineage>
        <taxon>Eukaryota</taxon>
        <taxon>Metazoa</taxon>
        <taxon>Ecdysozoa</taxon>
        <taxon>Scalidophora</taxon>
        <taxon>Priapulida</taxon>
        <taxon>Priapulimorpha</taxon>
        <taxon>Priapulimorphida</taxon>
        <taxon>Priapulidae</taxon>
        <taxon>Priapulus</taxon>
    </lineage>
</organism>
<evidence type="ECO:0000313" key="8">
    <source>
        <dbReference type="RefSeq" id="XP_014676891.1"/>
    </source>
</evidence>
<name>A0ABM1EXH0_PRICU</name>
<keyword evidence="4" id="KW-0812">Transmembrane</keyword>
<dbReference type="SUPFAM" id="SSF49265">
    <property type="entry name" value="Fibronectin type III"/>
    <property type="match status" value="2"/>
</dbReference>
<sequence length="746" mass="79403">SGAGGDIVFSVGVRAVIQCQSALESKQEVSEVSWHLNSTVIARWAKIGKVIHGPRHGIDDKHRLEIKGVSWDDVGMYACGTNNQAPGPAQRLIVQDVPSAAGRAGQGGRDVCGPSTRVGHRAREPRLAHHALRLFVIEVVSAIWCSSPSGCGAPLVLISQVVRRPLVLIVELRRPLGPHLEPVDGGDGGAVCEPALPRRASASEHVLRVPGVCGELAAVGRSLPSLPSALVLTQRESPRGVVRDIGVDNVTQTSVNVSWVAPPADEVHGELVGYRISYQKKNDQILLEKYVHHPMRSVVLRELVGNFTPYVLTVQVDNGGNTYGPPVQVSFNTWEGASVSTVGDLASAGAERTRQIIVCAATTAQAPARPPAHVASATKASMCQTIAQQQGKNLIDHRTAGQLRSCNDERSCGNYSLNNKENLSIIVRGNYRSCTMEKLRAHTTYLVRVVASTSKGQGEVSDVLTAVTDVKGPGAPSNVSANSLSPHSVAVAWRAPTRIYGTIDFYYVQVWRLPDATPTAAAAESSGDAAEDEEDEEAEEDEGKERAAMRVEEPKKLVRTVEVAVVTSDGGPAQKQELVVGELAASSRYEARVAGVARSMYREQQQYRGDYSPAARFTTPEALPLDEDGAGMNVGVVVGVVCTVVLLLVALVIYAFITISGTQRGRSVMSLPVRVFSKTKLRARLTSTDAQVGRAPTVVVVIVIVVCGKLSRDVGGCVAVSPNCVDGDAVIICAIVNAMREVVAEV</sequence>
<dbReference type="Pfam" id="PF00041">
    <property type="entry name" value="fn3"/>
    <property type="match status" value="1"/>
</dbReference>
<dbReference type="GeneID" id="106816781"/>
<dbReference type="Proteomes" id="UP000695022">
    <property type="component" value="Unplaced"/>
</dbReference>
<dbReference type="PANTHER" id="PTHR44170:SF6">
    <property type="entry name" value="CONTACTIN"/>
    <property type="match status" value="1"/>
</dbReference>
<feature type="domain" description="Ig-like" evidence="5">
    <location>
        <begin position="1"/>
        <end position="95"/>
    </location>
</feature>
<gene>
    <name evidence="8" type="primary">LOC106816781</name>
</gene>
<evidence type="ECO:0000259" key="6">
    <source>
        <dbReference type="PROSITE" id="PS50853"/>
    </source>
</evidence>
<feature type="non-terminal residue" evidence="8">
    <location>
        <position position="1"/>
    </location>
</feature>
<dbReference type="InterPro" id="IPR007110">
    <property type="entry name" value="Ig-like_dom"/>
</dbReference>
<dbReference type="InterPro" id="IPR003961">
    <property type="entry name" value="FN3_dom"/>
</dbReference>
<feature type="domain" description="Fibronectin type-III" evidence="6">
    <location>
        <begin position="241"/>
        <end position="337"/>
    </location>
</feature>
<dbReference type="InterPro" id="IPR036116">
    <property type="entry name" value="FN3_sf"/>
</dbReference>
<keyword evidence="7" id="KW-1185">Reference proteome</keyword>
<dbReference type="SMART" id="SM00060">
    <property type="entry name" value="FN3"/>
    <property type="match status" value="2"/>
</dbReference>
<dbReference type="Gene3D" id="2.60.40.10">
    <property type="entry name" value="Immunoglobulins"/>
    <property type="match status" value="4"/>
</dbReference>
<feature type="region of interest" description="Disordered" evidence="3">
    <location>
        <begin position="519"/>
        <end position="551"/>
    </location>
</feature>
<reference evidence="8" key="1">
    <citation type="submission" date="2025-08" db="UniProtKB">
        <authorList>
            <consortium name="RefSeq"/>
        </authorList>
    </citation>
    <scope>IDENTIFICATION</scope>
</reference>
<keyword evidence="4" id="KW-0472">Membrane</keyword>
<dbReference type="RefSeq" id="XP_014676891.1">
    <property type="nucleotide sequence ID" value="XM_014821405.1"/>
</dbReference>
<dbReference type="PROSITE" id="PS50835">
    <property type="entry name" value="IG_LIKE"/>
    <property type="match status" value="1"/>
</dbReference>
<proteinExistence type="predicted"/>
<protein>
    <submittedName>
        <fullName evidence="8">Uncharacterized protein LOC106816781</fullName>
    </submittedName>
</protein>
<dbReference type="PROSITE" id="PS50853">
    <property type="entry name" value="FN3"/>
    <property type="match status" value="1"/>
</dbReference>
<evidence type="ECO:0000256" key="2">
    <source>
        <dbReference type="ARBA" id="ARBA00023157"/>
    </source>
</evidence>
<evidence type="ECO:0000256" key="1">
    <source>
        <dbReference type="ARBA" id="ARBA00022737"/>
    </source>
</evidence>
<dbReference type="PANTHER" id="PTHR44170">
    <property type="entry name" value="PROTEIN SIDEKICK"/>
    <property type="match status" value="1"/>
</dbReference>
<dbReference type="SUPFAM" id="SSF48726">
    <property type="entry name" value="Immunoglobulin"/>
    <property type="match status" value="1"/>
</dbReference>
<evidence type="ECO:0000256" key="3">
    <source>
        <dbReference type="SAM" id="MobiDB-lite"/>
    </source>
</evidence>
<feature type="transmembrane region" description="Helical" evidence="4">
    <location>
        <begin position="634"/>
        <end position="657"/>
    </location>
</feature>
<dbReference type="InterPro" id="IPR036179">
    <property type="entry name" value="Ig-like_dom_sf"/>
</dbReference>
<keyword evidence="2" id="KW-1015">Disulfide bond</keyword>
<keyword evidence="1" id="KW-0677">Repeat</keyword>
<dbReference type="CDD" id="cd00063">
    <property type="entry name" value="FN3"/>
    <property type="match status" value="3"/>
</dbReference>
<keyword evidence="4" id="KW-1133">Transmembrane helix</keyword>
<evidence type="ECO:0000256" key="4">
    <source>
        <dbReference type="SAM" id="Phobius"/>
    </source>
</evidence>
<dbReference type="InterPro" id="IPR013783">
    <property type="entry name" value="Ig-like_fold"/>
</dbReference>
<accession>A0ABM1EXH0</accession>
<evidence type="ECO:0000313" key="7">
    <source>
        <dbReference type="Proteomes" id="UP000695022"/>
    </source>
</evidence>